<sequence length="97" mass="9783">MKFSMIIALPALALAAAVPAAEVEERQLGSLPIPLPGLGSLPALPLNLQCLLGVTGILACIPNPTPQTLLSDLTGCAPLVIVGALRCVLPTTGLPLP</sequence>
<dbReference type="AlphaFoldDB" id="A0A9P8V655"/>
<dbReference type="Proteomes" id="UP000770015">
    <property type="component" value="Unassembled WGS sequence"/>
</dbReference>
<gene>
    <name evidence="2" type="ORF">F5X68DRAFT_263765</name>
</gene>
<evidence type="ECO:0008006" key="4">
    <source>
        <dbReference type="Google" id="ProtNLM"/>
    </source>
</evidence>
<reference evidence="2" key="1">
    <citation type="journal article" date="2021" name="Nat. Commun.">
        <title>Genetic determinants of endophytism in the Arabidopsis root mycobiome.</title>
        <authorList>
            <person name="Mesny F."/>
            <person name="Miyauchi S."/>
            <person name="Thiergart T."/>
            <person name="Pickel B."/>
            <person name="Atanasova L."/>
            <person name="Karlsson M."/>
            <person name="Huettel B."/>
            <person name="Barry K.W."/>
            <person name="Haridas S."/>
            <person name="Chen C."/>
            <person name="Bauer D."/>
            <person name="Andreopoulos W."/>
            <person name="Pangilinan J."/>
            <person name="LaButti K."/>
            <person name="Riley R."/>
            <person name="Lipzen A."/>
            <person name="Clum A."/>
            <person name="Drula E."/>
            <person name="Henrissat B."/>
            <person name="Kohler A."/>
            <person name="Grigoriev I.V."/>
            <person name="Martin F.M."/>
            <person name="Hacquard S."/>
        </authorList>
    </citation>
    <scope>NUCLEOTIDE SEQUENCE</scope>
    <source>
        <strain evidence="2">MPI-SDFR-AT-0117</strain>
    </source>
</reference>
<comment type="caution">
    <text evidence="2">The sequence shown here is derived from an EMBL/GenBank/DDBJ whole genome shotgun (WGS) entry which is preliminary data.</text>
</comment>
<accession>A0A9P8V655</accession>
<dbReference type="OrthoDB" id="10551425at2759"/>
<keyword evidence="1" id="KW-0732">Signal</keyword>
<keyword evidence="3" id="KW-1185">Reference proteome</keyword>
<evidence type="ECO:0000313" key="2">
    <source>
        <dbReference type="EMBL" id="KAH6678762.1"/>
    </source>
</evidence>
<dbReference type="EMBL" id="JAGSXJ010000021">
    <property type="protein sequence ID" value="KAH6678762.1"/>
    <property type="molecule type" value="Genomic_DNA"/>
</dbReference>
<evidence type="ECO:0000256" key="1">
    <source>
        <dbReference type="SAM" id="SignalP"/>
    </source>
</evidence>
<protein>
    <recommendedName>
        <fullName evidence="4">Hydrophobin</fullName>
    </recommendedName>
</protein>
<proteinExistence type="predicted"/>
<feature type="signal peptide" evidence="1">
    <location>
        <begin position="1"/>
        <end position="15"/>
    </location>
</feature>
<name>A0A9P8V655_9PEZI</name>
<feature type="chain" id="PRO_5040459913" description="Hydrophobin" evidence="1">
    <location>
        <begin position="16"/>
        <end position="97"/>
    </location>
</feature>
<organism evidence="2 3">
    <name type="scientific">Plectosphaerella plurivora</name>
    <dbReference type="NCBI Taxonomy" id="936078"/>
    <lineage>
        <taxon>Eukaryota</taxon>
        <taxon>Fungi</taxon>
        <taxon>Dikarya</taxon>
        <taxon>Ascomycota</taxon>
        <taxon>Pezizomycotina</taxon>
        <taxon>Sordariomycetes</taxon>
        <taxon>Hypocreomycetidae</taxon>
        <taxon>Glomerellales</taxon>
        <taxon>Plectosphaerellaceae</taxon>
        <taxon>Plectosphaerella</taxon>
    </lineage>
</organism>
<evidence type="ECO:0000313" key="3">
    <source>
        <dbReference type="Proteomes" id="UP000770015"/>
    </source>
</evidence>